<dbReference type="InterPro" id="IPR010514">
    <property type="entry name" value="COX_ARM"/>
</dbReference>
<proteinExistence type="inferred from homology"/>
<keyword evidence="8 14" id="KW-0249">Electron transport</keyword>
<comment type="similarity">
    <text evidence="2 14">Belongs to the cytochrome c oxidase subunit 2 family.</text>
</comment>
<dbReference type="InterPro" id="IPR006333">
    <property type="entry name" value="Cyt_o_ubiquinol_oxidase_su2"/>
</dbReference>
<evidence type="ECO:0000256" key="7">
    <source>
        <dbReference type="ARBA" id="ARBA00022729"/>
    </source>
</evidence>
<dbReference type="GO" id="GO:0009486">
    <property type="term" value="F:cytochrome bo3 ubiquinol oxidase activity"/>
    <property type="evidence" value="ECO:0007669"/>
    <property type="project" value="InterPro"/>
</dbReference>
<dbReference type="GO" id="GO:0004129">
    <property type="term" value="F:cytochrome-c oxidase activity"/>
    <property type="evidence" value="ECO:0007669"/>
    <property type="project" value="UniProtKB-UniRule"/>
</dbReference>
<dbReference type="SUPFAM" id="SSF81464">
    <property type="entry name" value="Cytochrome c oxidase subunit II-like, transmembrane region"/>
    <property type="match status" value="1"/>
</dbReference>
<dbReference type="GO" id="GO:0042773">
    <property type="term" value="P:ATP synthesis coupled electron transport"/>
    <property type="evidence" value="ECO:0007669"/>
    <property type="project" value="TreeGrafter"/>
</dbReference>
<dbReference type="GO" id="GO:0016682">
    <property type="term" value="F:oxidoreductase activity, acting on diphenols and related substances as donors, oxygen as acceptor"/>
    <property type="evidence" value="ECO:0007669"/>
    <property type="project" value="InterPro"/>
</dbReference>
<dbReference type="Proteomes" id="UP000518878">
    <property type="component" value="Unassembled WGS sequence"/>
</dbReference>
<gene>
    <name evidence="18" type="primary">cyoA</name>
    <name evidence="18" type="ORF">HBF32_13130</name>
</gene>
<dbReference type="NCBIfam" id="TIGR01433">
    <property type="entry name" value="CyoA"/>
    <property type="match status" value="1"/>
</dbReference>
<dbReference type="PANTHER" id="PTHR22888">
    <property type="entry name" value="CYTOCHROME C OXIDASE, SUBUNIT II"/>
    <property type="match status" value="1"/>
</dbReference>
<evidence type="ECO:0000256" key="14">
    <source>
        <dbReference type="PIRNR" id="PIRNR000292"/>
    </source>
</evidence>
<evidence type="ECO:0000256" key="4">
    <source>
        <dbReference type="ARBA" id="ARBA00022475"/>
    </source>
</evidence>
<protein>
    <recommendedName>
        <fullName evidence="14">Ubiquinol oxidase subunit 2</fullName>
    </recommendedName>
</protein>
<keyword evidence="19" id="KW-1185">Reference proteome</keyword>
<dbReference type="EMBL" id="JAAQTL010000001">
    <property type="protein sequence ID" value="NID16406.1"/>
    <property type="molecule type" value="Genomic_DNA"/>
</dbReference>
<organism evidence="18 19">
    <name type="scientific">Luteibacter yeojuensis</name>
    <dbReference type="NCBI Taxonomy" id="345309"/>
    <lineage>
        <taxon>Bacteria</taxon>
        <taxon>Pseudomonadati</taxon>
        <taxon>Pseudomonadota</taxon>
        <taxon>Gammaproteobacteria</taxon>
        <taxon>Lysobacterales</taxon>
        <taxon>Rhodanobacteraceae</taxon>
        <taxon>Luteibacter</taxon>
    </lineage>
</organism>
<dbReference type="SUPFAM" id="SSF49503">
    <property type="entry name" value="Cupredoxins"/>
    <property type="match status" value="1"/>
</dbReference>
<evidence type="ECO:0000256" key="12">
    <source>
        <dbReference type="ARBA" id="ARBA00023139"/>
    </source>
</evidence>
<name>A0A7X5QVX9_9GAMM</name>
<keyword evidence="5 14" id="KW-0679">Respiratory chain</keyword>
<comment type="subcellular location">
    <subcellularLocation>
        <location evidence="1">Cell membrane</location>
        <topology evidence="1">Multi-pass membrane protein</topology>
    </subcellularLocation>
</comment>
<dbReference type="InterPro" id="IPR036257">
    <property type="entry name" value="Cyt_c_oxidase_su2_TM_sf"/>
</dbReference>
<feature type="transmembrane region" description="Helical" evidence="15">
    <location>
        <begin position="84"/>
        <end position="106"/>
    </location>
</feature>
<feature type="domain" description="Cytochrome oxidase subunit II copper A binding" evidence="16">
    <location>
        <begin position="131"/>
        <end position="243"/>
    </location>
</feature>
<keyword evidence="12" id="KW-0564">Palmitate</keyword>
<evidence type="ECO:0000256" key="1">
    <source>
        <dbReference type="ARBA" id="ARBA00004651"/>
    </source>
</evidence>
<dbReference type="PROSITE" id="PS50857">
    <property type="entry name" value="COX2_CUA"/>
    <property type="match status" value="1"/>
</dbReference>
<evidence type="ECO:0000256" key="5">
    <source>
        <dbReference type="ARBA" id="ARBA00022660"/>
    </source>
</evidence>
<dbReference type="PROSITE" id="PS50999">
    <property type="entry name" value="COX2_TM"/>
    <property type="match status" value="1"/>
</dbReference>
<feature type="domain" description="Cytochrome oxidase subunit II transmembrane region profile" evidence="17">
    <location>
        <begin position="17"/>
        <end position="116"/>
    </location>
</feature>
<evidence type="ECO:0000259" key="17">
    <source>
        <dbReference type="PROSITE" id="PS50999"/>
    </source>
</evidence>
<dbReference type="InterPro" id="IPR045187">
    <property type="entry name" value="CcO_II"/>
</dbReference>
<dbReference type="AlphaFoldDB" id="A0A7X5QVX9"/>
<evidence type="ECO:0000256" key="2">
    <source>
        <dbReference type="ARBA" id="ARBA00007866"/>
    </source>
</evidence>
<reference evidence="18 19" key="1">
    <citation type="journal article" date="2006" name="Int. J. Syst. Evol. Microbiol.">
        <title>Dyella yeojuensis sp. nov., isolated from greenhouse soil in Korea.</title>
        <authorList>
            <person name="Kim B.Y."/>
            <person name="Weon H.Y."/>
            <person name="Lee K.H."/>
            <person name="Seok S.J."/>
            <person name="Kwon S.W."/>
            <person name="Go S.J."/>
            <person name="Stackebrandt E."/>
        </authorList>
    </citation>
    <scope>NUCLEOTIDE SEQUENCE [LARGE SCALE GENOMIC DNA]</scope>
    <source>
        <strain evidence="18 19">DSM 17673</strain>
    </source>
</reference>
<keyword evidence="6 15" id="KW-0812">Transmembrane</keyword>
<keyword evidence="11 14" id="KW-0472">Membrane</keyword>
<evidence type="ECO:0000259" key="16">
    <source>
        <dbReference type="PROSITE" id="PS50857"/>
    </source>
</evidence>
<dbReference type="InterPro" id="IPR034227">
    <property type="entry name" value="CuRO_UO_II"/>
</dbReference>
<evidence type="ECO:0000256" key="13">
    <source>
        <dbReference type="ARBA" id="ARBA00023288"/>
    </source>
</evidence>
<feature type="transmembrane region" description="Helical" evidence="15">
    <location>
        <begin position="170"/>
        <end position="192"/>
    </location>
</feature>
<keyword evidence="7" id="KW-0732">Signal</keyword>
<dbReference type="PROSITE" id="PS51257">
    <property type="entry name" value="PROKAR_LIPOPROTEIN"/>
    <property type="match status" value="1"/>
</dbReference>
<evidence type="ECO:0000256" key="10">
    <source>
        <dbReference type="ARBA" id="ARBA00023002"/>
    </source>
</evidence>
<evidence type="ECO:0000256" key="11">
    <source>
        <dbReference type="ARBA" id="ARBA00023136"/>
    </source>
</evidence>
<sequence length="355" mass="38664">MSMKMLRGLLIPALALLLSGCDAVLLSPSGDIARQQRDLIIISVVLMLIIIVPVIFMILAFAWKYRESNKAAHAEYDPDWNHSTVLELLIWSAPLLIIIALGAVTWTSTHKLDPYRPVEQVDHARALAPGTKPLVVEVVALDWKWLFLYPEQGIATVNEMAAPVDRPIEFHITASTVMNAFFVPSLAGMIYAMPGMETKLNAVMNKTGDFEGISANYSGAGFSDMRFRFHSLSDADFDAWVAKAKASGDQLGREDYLKLEQPSEKEPVHYYGTVAPGLYNAILNRCVESNRMCVSDMMALDAQGGQGVVGAYNVTSLDAATRARVGIADEKRYVGALCVASGTGGQPMTPAGRPL</sequence>
<comment type="caution">
    <text evidence="18">The sequence shown here is derived from an EMBL/GenBank/DDBJ whole genome shotgun (WGS) entry which is preliminary data.</text>
</comment>
<dbReference type="CDD" id="cd04212">
    <property type="entry name" value="CuRO_UO_II"/>
    <property type="match status" value="1"/>
</dbReference>
<dbReference type="GO" id="GO:0005886">
    <property type="term" value="C:plasma membrane"/>
    <property type="evidence" value="ECO:0007669"/>
    <property type="project" value="UniProtKB-SubCell"/>
</dbReference>
<evidence type="ECO:0000313" key="18">
    <source>
        <dbReference type="EMBL" id="NID16406.1"/>
    </source>
</evidence>
<evidence type="ECO:0000256" key="9">
    <source>
        <dbReference type="ARBA" id="ARBA00022989"/>
    </source>
</evidence>
<evidence type="ECO:0000256" key="3">
    <source>
        <dbReference type="ARBA" id="ARBA00022448"/>
    </source>
</evidence>
<evidence type="ECO:0000256" key="8">
    <source>
        <dbReference type="ARBA" id="ARBA00022982"/>
    </source>
</evidence>
<keyword evidence="9 15" id="KW-1133">Transmembrane helix</keyword>
<dbReference type="InterPro" id="IPR008972">
    <property type="entry name" value="Cupredoxin"/>
</dbReference>
<dbReference type="Pfam" id="PF06481">
    <property type="entry name" value="COX_ARM"/>
    <property type="match status" value="1"/>
</dbReference>
<evidence type="ECO:0000256" key="15">
    <source>
        <dbReference type="SAM" id="Phobius"/>
    </source>
</evidence>
<evidence type="ECO:0000256" key="6">
    <source>
        <dbReference type="ARBA" id="ARBA00022692"/>
    </source>
</evidence>
<feature type="transmembrane region" description="Helical" evidence="15">
    <location>
        <begin position="39"/>
        <end position="63"/>
    </location>
</feature>
<evidence type="ECO:0000313" key="19">
    <source>
        <dbReference type="Proteomes" id="UP000518878"/>
    </source>
</evidence>
<dbReference type="Pfam" id="PF00116">
    <property type="entry name" value="COX2"/>
    <property type="match status" value="1"/>
</dbReference>
<dbReference type="InterPro" id="IPR011759">
    <property type="entry name" value="Cyt_c_oxidase_su2_TM_dom"/>
</dbReference>
<dbReference type="Gene3D" id="1.10.287.90">
    <property type="match status" value="1"/>
</dbReference>
<keyword evidence="13" id="KW-0449">Lipoprotein</keyword>
<dbReference type="Gene3D" id="2.60.40.420">
    <property type="entry name" value="Cupredoxins - blue copper proteins"/>
    <property type="match status" value="1"/>
</dbReference>
<keyword evidence="10 14" id="KW-0560">Oxidoreductase</keyword>
<keyword evidence="3 14" id="KW-0813">Transport</keyword>
<dbReference type="PIRSF" id="PIRSF000292">
    <property type="entry name" value="Ubi_od_II"/>
    <property type="match status" value="1"/>
</dbReference>
<keyword evidence="4 14" id="KW-1003">Cell membrane</keyword>
<dbReference type="InterPro" id="IPR002429">
    <property type="entry name" value="CcO_II-like_C"/>
</dbReference>
<dbReference type="PANTHER" id="PTHR22888:SF18">
    <property type="entry name" value="CYTOCHROME BO(3) UBIQUINOL OXIDASE SUBUNIT 2"/>
    <property type="match status" value="1"/>
</dbReference>
<dbReference type="GO" id="GO:0005507">
    <property type="term" value="F:copper ion binding"/>
    <property type="evidence" value="ECO:0007669"/>
    <property type="project" value="InterPro"/>
</dbReference>
<accession>A0A7X5QVX9</accession>